<evidence type="ECO:0000256" key="5">
    <source>
        <dbReference type="ARBA" id="ARBA00022692"/>
    </source>
</evidence>
<feature type="transmembrane region" description="Helical" evidence="8">
    <location>
        <begin position="52"/>
        <end position="75"/>
    </location>
</feature>
<dbReference type="InterPro" id="IPR012549">
    <property type="entry name" value="EptA-like_N"/>
</dbReference>
<gene>
    <name evidence="11" type="ORF">MRS75_07690</name>
</gene>
<evidence type="ECO:0000256" key="6">
    <source>
        <dbReference type="ARBA" id="ARBA00022989"/>
    </source>
</evidence>
<keyword evidence="6 8" id="KW-1133">Transmembrane helix</keyword>
<evidence type="ECO:0000256" key="4">
    <source>
        <dbReference type="ARBA" id="ARBA00022679"/>
    </source>
</evidence>
<evidence type="ECO:0000313" key="12">
    <source>
        <dbReference type="Proteomes" id="UP001161580"/>
    </source>
</evidence>
<feature type="domain" description="Phosphoethanolamine transferase N-terminal" evidence="10">
    <location>
        <begin position="69"/>
        <end position="216"/>
    </location>
</feature>
<dbReference type="PANTHER" id="PTHR30443">
    <property type="entry name" value="INNER MEMBRANE PROTEIN"/>
    <property type="match status" value="1"/>
</dbReference>
<dbReference type="PANTHER" id="PTHR30443:SF0">
    <property type="entry name" value="PHOSPHOETHANOLAMINE TRANSFERASE EPTA"/>
    <property type="match status" value="1"/>
</dbReference>
<feature type="transmembrane region" description="Helical" evidence="8">
    <location>
        <begin position="82"/>
        <end position="102"/>
    </location>
</feature>
<dbReference type="NCBIfam" id="NF028537">
    <property type="entry name" value="P_eth_NH2_trans"/>
    <property type="match status" value="1"/>
</dbReference>
<keyword evidence="7 8" id="KW-0472">Membrane</keyword>
<dbReference type="AlphaFoldDB" id="A0AAE3QBH7"/>
<evidence type="ECO:0000259" key="10">
    <source>
        <dbReference type="Pfam" id="PF08019"/>
    </source>
</evidence>
<reference evidence="11" key="1">
    <citation type="submission" date="2022-03" db="EMBL/GenBank/DDBJ databases">
        <title>Fererhizobium litorale gen. nov., sp. nov., isolated from sandy sediments of the Sea of Japan seashore.</title>
        <authorList>
            <person name="Romanenko L."/>
            <person name="Kurilenko V."/>
            <person name="Otstavnykh N."/>
            <person name="Svetashev V."/>
            <person name="Tekutyeva L."/>
            <person name="Isaeva M."/>
            <person name="Mikhailov V."/>
        </authorList>
    </citation>
    <scope>NUCLEOTIDE SEQUENCE</scope>
    <source>
        <strain evidence="11">KMM 9576</strain>
    </source>
</reference>
<keyword evidence="2" id="KW-1003">Cell membrane</keyword>
<organism evidence="11 12">
    <name type="scientific">Ferirhizobium litorale</name>
    <dbReference type="NCBI Taxonomy" id="2927786"/>
    <lineage>
        <taxon>Bacteria</taxon>
        <taxon>Pseudomonadati</taxon>
        <taxon>Pseudomonadota</taxon>
        <taxon>Alphaproteobacteria</taxon>
        <taxon>Hyphomicrobiales</taxon>
        <taxon>Rhizobiaceae</taxon>
        <taxon>Ferirhizobium</taxon>
    </lineage>
</organism>
<dbReference type="EMBL" id="JALDYZ010000003">
    <property type="protein sequence ID" value="MDI7921970.1"/>
    <property type="molecule type" value="Genomic_DNA"/>
</dbReference>
<dbReference type="InterPro" id="IPR000917">
    <property type="entry name" value="Sulfatase_N"/>
</dbReference>
<dbReference type="CDD" id="cd16017">
    <property type="entry name" value="LptA"/>
    <property type="match status" value="1"/>
</dbReference>
<keyword evidence="4 11" id="KW-0808">Transferase</keyword>
<proteinExistence type="predicted"/>
<accession>A0AAE3QBH7</accession>
<keyword evidence="3" id="KW-0997">Cell inner membrane</keyword>
<evidence type="ECO:0000256" key="7">
    <source>
        <dbReference type="ARBA" id="ARBA00023136"/>
    </source>
</evidence>
<evidence type="ECO:0000259" key="9">
    <source>
        <dbReference type="Pfam" id="PF00884"/>
    </source>
</evidence>
<dbReference type="Gene3D" id="3.40.720.10">
    <property type="entry name" value="Alkaline Phosphatase, subunit A"/>
    <property type="match status" value="1"/>
</dbReference>
<dbReference type="InterPro" id="IPR040423">
    <property type="entry name" value="PEA_transferase"/>
</dbReference>
<sequence>MEAKGISVAEFSLSEPRHKTRPQIGSVTLSVLVALYLLFATNQTFWMKSAKYFALDLFALAALIIGLSAGFIALFTPLSQKFIAKPVFIFCILAAAAASWFIDRFGIVIDAEMIRNAVQTTPTEAGHLITPGFLWHMLIVGVVPALLVGWVEIRHRPFWSKAAHNLAVVLPCLIVFALAGYSHFKTFAGIFRQHRELAQMINPILPIGNAIKYAVRTTEEQNIVTRQLGTDAHRLTPVGRIAKPRVTIVVVGETARAANFSLGGYARATNPELSKLDVVYFPNTTSCGTATAVSVPCMFSVYPRQAYTHRKGLETENLTDVLAHAGINVSWWDNNTGSKQVADRIATVSLSDSGDTRFCTGDECRDGILLDRLDAWLDSVKQDSVLILHQIGSHGPAYYARYPEKFRVFAPDCRTGELSECSSEEIVNAYDNTILFTDHVLAGIIGKLEDRSDKMAGAMFYMSDHGESLGENGLYLHGAPYFIAPDVQTHVPFIVWMGKDFTASMGLDTACLAETANAPRSHDNLFHSVLGMMNVATSVYDPSLDVFAPCRSNRAS</sequence>
<keyword evidence="12" id="KW-1185">Reference proteome</keyword>
<evidence type="ECO:0000256" key="1">
    <source>
        <dbReference type="ARBA" id="ARBA00004429"/>
    </source>
</evidence>
<evidence type="ECO:0000313" key="11">
    <source>
        <dbReference type="EMBL" id="MDI7921970.1"/>
    </source>
</evidence>
<feature type="transmembrane region" description="Helical" evidence="8">
    <location>
        <begin position="165"/>
        <end position="184"/>
    </location>
</feature>
<feature type="transmembrane region" description="Helical" evidence="8">
    <location>
        <begin position="24"/>
        <end position="46"/>
    </location>
</feature>
<dbReference type="Proteomes" id="UP001161580">
    <property type="component" value="Unassembled WGS sequence"/>
</dbReference>
<dbReference type="Pfam" id="PF08019">
    <property type="entry name" value="EptA_B_N"/>
    <property type="match status" value="1"/>
</dbReference>
<name>A0AAE3QBH7_9HYPH</name>
<dbReference type="SUPFAM" id="SSF53649">
    <property type="entry name" value="Alkaline phosphatase-like"/>
    <property type="match status" value="1"/>
</dbReference>
<dbReference type="Pfam" id="PF00884">
    <property type="entry name" value="Sulfatase"/>
    <property type="match status" value="1"/>
</dbReference>
<dbReference type="GO" id="GO:0016776">
    <property type="term" value="F:phosphotransferase activity, phosphate group as acceptor"/>
    <property type="evidence" value="ECO:0007669"/>
    <property type="project" value="TreeGrafter"/>
</dbReference>
<evidence type="ECO:0000256" key="3">
    <source>
        <dbReference type="ARBA" id="ARBA00022519"/>
    </source>
</evidence>
<comment type="caution">
    <text evidence="11">The sequence shown here is derived from an EMBL/GenBank/DDBJ whole genome shotgun (WGS) entry which is preliminary data.</text>
</comment>
<keyword evidence="5 8" id="KW-0812">Transmembrane</keyword>
<evidence type="ECO:0000256" key="8">
    <source>
        <dbReference type="SAM" id="Phobius"/>
    </source>
</evidence>
<dbReference type="RefSeq" id="WP_311786014.1">
    <property type="nucleotide sequence ID" value="NZ_JALDYY010000003.1"/>
</dbReference>
<dbReference type="GO" id="GO:0009244">
    <property type="term" value="P:lipopolysaccharide core region biosynthetic process"/>
    <property type="evidence" value="ECO:0007669"/>
    <property type="project" value="TreeGrafter"/>
</dbReference>
<dbReference type="InterPro" id="IPR017850">
    <property type="entry name" value="Alkaline_phosphatase_core_sf"/>
</dbReference>
<dbReference type="GO" id="GO:0005886">
    <property type="term" value="C:plasma membrane"/>
    <property type="evidence" value="ECO:0007669"/>
    <property type="project" value="UniProtKB-SubCell"/>
</dbReference>
<dbReference type="InterPro" id="IPR058130">
    <property type="entry name" value="PEA_transf_C"/>
</dbReference>
<evidence type="ECO:0000256" key="2">
    <source>
        <dbReference type="ARBA" id="ARBA00022475"/>
    </source>
</evidence>
<feature type="domain" description="Sulfatase N-terminal" evidence="9">
    <location>
        <begin position="247"/>
        <end position="535"/>
    </location>
</feature>
<feature type="transmembrane region" description="Helical" evidence="8">
    <location>
        <begin position="133"/>
        <end position="153"/>
    </location>
</feature>
<comment type="subcellular location">
    <subcellularLocation>
        <location evidence="1">Cell inner membrane</location>
        <topology evidence="1">Multi-pass membrane protein</topology>
    </subcellularLocation>
</comment>
<protein>
    <submittedName>
        <fullName evidence="11">Phosphoethanolamine transferase</fullName>
    </submittedName>
</protein>